<sequence>MDTDKAGRANRHAELTVAASHLPGTTAAIGKPSLAVSYDDGATWQRPELDRDGSGWRTALHTPKSAGFVTLRVTARDAAGNSVSQTLTRAFGLR</sequence>
<comment type="caution">
    <text evidence="1">The sequence shown here is derived from an EMBL/GenBank/DDBJ whole genome shotgun (WGS) entry which is preliminary data.</text>
</comment>
<protein>
    <recommendedName>
        <fullName evidence="3">Exo-alpha-sialidase</fullName>
    </recommendedName>
</protein>
<dbReference type="Gene3D" id="2.60.40.10">
    <property type="entry name" value="Immunoglobulins"/>
    <property type="match status" value="1"/>
</dbReference>
<dbReference type="InterPro" id="IPR013783">
    <property type="entry name" value="Ig-like_fold"/>
</dbReference>
<reference evidence="1 2" key="1">
    <citation type="submission" date="2024-09" db="EMBL/GenBank/DDBJ databases">
        <authorList>
            <person name="Sun Q."/>
            <person name="Mori K."/>
        </authorList>
    </citation>
    <scope>NUCLEOTIDE SEQUENCE [LARGE SCALE GENOMIC DNA]</scope>
    <source>
        <strain evidence="1 2">JCM 3331</strain>
    </source>
</reference>
<proteinExistence type="predicted"/>
<evidence type="ECO:0000313" key="2">
    <source>
        <dbReference type="Proteomes" id="UP001589710"/>
    </source>
</evidence>
<dbReference type="EMBL" id="JBHMCG010000064">
    <property type="protein sequence ID" value="MFB9573696.1"/>
    <property type="molecule type" value="Genomic_DNA"/>
</dbReference>
<accession>A0ABV5R8M1</accession>
<evidence type="ECO:0008006" key="3">
    <source>
        <dbReference type="Google" id="ProtNLM"/>
    </source>
</evidence>
<organism evidence="1 2">
    <name type="scientific">Streptomyces yanii</name>
    <dbReference type="NCBI Taxonomy" id="78510"/>
    <lineage>
        <taxon>Bacteria</taxon>
        <taxon>Bacillati</taxon>
        <taxon>Actinomycetota</taxon>
        <taxon>Actinomycetes</taxon>
        <taxon>Kitasatosporales</taxon>
        <taxon>Streptomycetaceae</taxon>
        <taxon>Streptomyces</taxon>
    </lineage>
</organism>
<keyword evidence="2" id="KW-1185">Reference proteome</keyword>
<name>A0ABV5R8M1_9ACTN</name>
<evidence type="ECO:0000313" key="1">
    <source>
        <dbReference type="EMBL" id="MFB9573696.1"/>
    </source>
</evidence>
<dbReference type="Proteomes" id="UP001589710">
    <property type="component" value="Unassembled WGS sequence"/>
</dbReference>
<gene>
    <name evidence="1" type="ORF">ACFFTL_15575</name>
</gene>
<dbReference type="RefSeq" id="WP_345516768.1">
    <property type="nucleotide sequence ID" value="NZ_BAAAXD010000039.1"/>
</dbReference>